<feature type="region of interest" description="Disordered" evidence="1">
    <location>
        <begin position="1"/>
        <end position="72"/>
    </location>
</feature>
<keyword evidence="4" id="KW-1185">Reference proteome</keyword>
<feature type="compositionally biased region" description="Low complexity" evidence="1">
    <location>
        <begin position="119"/>
        <end position="138"/>
    </location>
</feature>
<proteinExistence type="predicted"/>
<feature type="region of interest" description="Disordered" evidence="1">
    <location>
        <begin position="158"/>
        <end position="182"/>
    </location>
</feature>
<sequence>MKRKIAEQSAAVAAPPKKRSPLLGRPQNQYDAPEELKSKMTKEQLAEWRKQMRKERNRASAAASRQKTQSRIMELEGEVNEWKNKYEDMQDKMMKLQQQVDLLTKAHCQDPASTVQEDSASYSYMVSPTSSYSHSSSSQEQIDALSLLQGLSRPQVVSSSDATLLLPPNPPLSKLKQQLRIR</sequence>
<name>A0AAD8YNC0_9STRA</name>
<dbReference type="PROSITE" id="PS00036">
    <property type="entry name" value="BZIP_BASIC"/>
    <property type="match status" value="1"/>
</dbReference>
<dbReference type="InterPro" id="IPR004827">
    <property type="entry name" value="bZIP"/>
</dbReference>
<feature type="compositionally biased region" description="Basic and acidic residues" evidence="1">
    <location>
        <begin position="34"/>
        <end position="50"/>
    </location>
</feature>
<accession>A0AAD8YNC0</accession>
<dbReference type="EMBL" id="JATAAI010000001">
    <property type="protein sequence ID" value="KAK1748480.1"/>
    <property type="molecule type" value="Genomic_DNA"/>
</dbReference>
<feature type="domain" description="BZIP" evidence="2">
    <location>
        <begin position="47"/>
        <end position="103"/>
    </location>
</feature>
<dbReference type="PROSITE" id="PS50217">
    <property type="entry name" value="BZIP"/>
    <property type="match status" value="1"/>
</dbReference>
<dbReference type="InterPro" id="IPR046347">
    <property type="entry name" value="bZIP_sf"/>
</dbReference>
<dbReference type="Gene3D" id="1.20.5.170">
    <property type="match status" value="1"/>
</dbReference>
<evidence type="ECO:0000256" key="1">
    <source>
        <dbReference type="SAM" id="MobiDB-lite"/>
    </source>
</evidence>
<dbReference type="SMART" id="SM00338">
    <property type="entry name" value="BRLZ"/>
    <property type="match status" value="1"/>
</dbReference>
<dbReference type="Proteomes" id="UP001224775">
    <property type="component" value="Unassembled WGS sequence"/>
</dbReference>
<dbReference type="GO" id="GO:0003700">
    <property type="term" value="F:DNA-binding transcription factor activity"/>
    <property type="evidence" value="ECO:0007669"/>
    <property type="project" value="InterPro"/>
</dbReference>
<dbReference type="AlphaFoldDB" id="A0AAD8YNC0"/>
<evidence type="ECO:0000313" key="4">
    <source>
        <dbReference type="Proteomes" id="UP001224775"/>
    </source>
</evidence>
<feature type="region of interest" description="Disordered" evidence="1">
    <location>
        <begin position="110"/>
        <end position="139"/>
    </location>
</feature>
<evidence type="ECO:0000259" key="2">
    <source>
        <dbReference type="PROSITE" id="PS50217"/>
    </source>
</evidence>
<organism evidence="3 4">
    <name type="scientific">Skeletonema marinoi</name>
    <dbReference type="NCBI Taxonomy" id="267567"/>
    <lineage>
        <taxon>Eukaryota</taxon>
        <taxon>Sar</taxon>
        <taxon>Stramenopiles</taxon>
        <taxon>Ochrophyta</taxon>
        <taxon>Bacillariophyta</taxon>
        <taxon>Coscinodiscophyceae</taxon>
        <taxon>Thalassiosirophycidae</taxon>
        <taxon>Thalassiosirales</taxon>
        <taxon>Skeletonemataceae</taxon>
        <taxon>Skeletonema</taxon>
        <taxon>Skeletonema marinoi-dohrnii complex</taxon>
    </lineage>
</organism>
<comment type="caution">
    <text evidence="3">The sequence shown here is derived from an EMBL/GenBank/DDBJ whole genome shotgun (WGS) entry which is preliminary data.</text>
</comment>
<dbReference type="SUPFAM" id="SSF57959">
    <property type="entry name" value="Leucine zipper domain"/>
    <property type="match status" value="1"/>
</dbReference>
<reference evidence="3" key="1">
    <citation type="submission" date="2023-06" db="EMBL/GenBank/DDBJ databases">
        <title>Survivors Of The Sea: Transcriptome response of Skeletonema marinoi to long-term dormancy.</title>
        <authorList>
            <person name="Pinder M.I.M."/>
            <person name="Kourtchenko O."/>
            <person name="Robertson E.K."/>
            <person name="Larsson T."/>
            <person name="Maumus F."/>
            <person name="Osuna-Cruz C.M."/>
            <person name="Vancaester E."/>
            <person name="Stenow R."/>
            <person name="Vandepoele K."/>
            <person name="Ploug H."/>
            <person name="Bruchert V."/>
            <person name="Godhe A."/>
            <person name="Topel M."/>
        </authorList>
    </citation>
    <scope>NUCLEOTIDE SEQUENCE</scope>
    <source>
        <strain evidence="3">R05AC</strain>
    </source>
</reference>
<protein>
    <recommendedName>
        <fullName evidence="2">BZIP domain-containing protein</fullName>
    </recommendedName>
</protein>
<dbReference type="Pfam" id="PF00170">
    <property type="entry name" value="bZIP_1"/>
    <property type="match status" value="1"/>
</dbReference>
<evidence type="ECO:0000313" key="3">
    <source>
        <dbReference type="EMBL" id="KAK1748480.1"/>
    </source>
</evidence>
<gene>
    <name evidence="3" type="ORF">QTG54_000419</name>
</gene>